<evidence type="ECO:0000256" key="1">
    <source>
        <dbReference type="SAM" id="MobiDB-lite"/>
    </source>
</evidence>
<sequence length="55" mass="6325">MLMRLKMMVKLAKLLGRDAPPSYSSTSSKRRPRKRVIDTRAKPSAKLRQARIISK</sequence>
<name>A0A5B7IDJ7_PORTR</name>
<feature type="region of interest" description="Disordered" evidence="1">
    <location>
        <begin position="17"/>
        <end position="55"/>
    </location>
</feature>
<evidence type="ECO:0000313" key="2">
    <source>
        <dbReference type="EMBL" id="MPC78774.1"/>
    </source>
</evidence>
<gene>
    <name evidence="2" type="ORF">E2C01_073271</name>
</gene>
<accession>A0A5B7IDJ7</accession>
<reference evidence="2 3" key="1">
    <citation type="submission" date="2019-05" db="EMBL/GenBank/DDBJ databases">
        <title>Another draft genome of Portunus trituberculatus and its Hox gene families provides insights of decapod evolution.</title>
        <authorList>
            <person name="Jeong J.-H."/>
            <person name="Song I."/>
            <person name="Kim S."/>
            <person name="Choi T."/>
            <person name="Kim D."/>
            <person name="Ryu S."/>
            <person name="Kim W."/>
        </authorList>
    </citation>
    <scope>NUCLEOTIDE SEQUENCE [LARGE SCALE GENOMIC DNA]</scope>
    <source>
        <tissue evidence="2">Muscle</tissue>
    </source>
</reference>
<proteinExistence type="predicted"/>
<feature type="compositionally biased region" description="Basic residues" evidence="1">
    <location>
        <begin position="43"/>
        <end position="55"/>
    </location>
</feature>
<protein>
    <submittedName>
        <fullName evidence="2">Uncharacterized protein</fullName>
    </submittedName>
</protein>
<evidence type="ECO:0000313" key="3">
    <source>
        <dbReference type="Proteomes" id="UP000324222"/>
    </source>
</evidence>
<keyword evidence="3" id="KW-1185">Reference proteome</keyword>
<comment type="caution">
    <text evidence="2">The sequence shown here is derived from an EMBL/GenBank/DDBJ whole genome shotgun (WGS) entry which is preliminary data.</text>
</comment>
<dbReference type="AlphaFoldDB" id="A0A5B7IDJ7"/>
<dbReference type="Proteomes" id="UP000324222">
    <property type="component" value="Unassembled WGS sequence"/>
</dbReference>
<dbReference type="EMBL" id="VSRR010049312">
    <property type="protein sequence ID" value="MPC78774.1"/>
    <property type="molecule type" value="Genomic_DNA"/>
</dbReference>
<organism evidence="2 3">
    <name type="scientific">Portunus trituberculatus</name>
    <name type="common">Swimming crab</name>
    <name type="synonym">Neptunus trituberculatus</name>
    <dbReference type="NCBI Taxonomy" id="210409"/>
    <lineage>
        <taxon>Eukaryota</taxon>
        <taxon>Metazoa</taxon>
        <taxon>Ecdysozoa</taxon>
        <taxon>Arthropoda</taxon>
        <taxon>Crustacea</taxon>
        <taxon>Multicrustacea</taxon>
        <taxon>Malacostraca</taxon>
        <taxon>Eumalacostraca</taxon>
        <taxon>Eucarida</taxon>
        <taxon>Decapoda</taxon>
        <taxon>Pleocyemata</taxon>
        <taxon>Brachyura</taxon>
        <taxon>Eubrachyura</taxon>
        <taxon>Portunoidea</taxon>
        <taxon>Portunidae</taxon>
        <taxon>Portuninae</taxon>
        <taxon>Portunus</taxon>
    </lineage>
</organism>